<evidence type="ECO:0000256" key="8">
    <source>
        <dbReference type="SAM" id="SignalP"/>
    </source>
</evidence>
<feature type="signal peptide" evidence="8">
    <location>
        <begin position="1"/>
        <end position="22"/>
    </location>
</feature>
<name>A0A6A6HFW6_VIRVR</name>
<dbReference type="PANTHER" id="PTHR45679">
    <property type="entry name" value="ER DEGRADATION-ENHANCING ALPHA-MANNOSIDASE-LIKE PROTEIN 2"/>
    <property type="match status" value="1"/>
</dbReference>
<keyword evidence="4" id="KW-0325">Glycoprotein</keyword>
<comment type="similarity">
    <text evidence="2 7">Belongs to the glycosyl hydrolase 47 family.</text>
</comment>
<dbReference type="EC" id="3.2.1.-" evidence="7"/>
<evidence type="ECO:0000313" key="9">
    <source>
        <dbReference type="EMBL" id="KAF2236350.1"/>
    </source>
</evidence>
<feature type="active site" evidence="5">
    <location>
        <position position="463"/>
    </location>
</feature>
<keyword evidence="7 9" id="KW-0378">Hydrolase</keyword>
<dbReference type="GO" id="GO:0016020">
    <property type="term" value="C:membrane"/>
    <property type="evidence" value="ECO:0007669"/>
    <property type="project" value="InterPro"/>
</dbReference>
<accession>A0A6A6HFW6</accession>
<dbReference type="UniPathway" id="UPA00378"/>
<comment type="cofactor">
    <cofactor evidence="6">
        <name>Ca(2+)</name>
        <dbReference type="ChEBI" id="CHEBI:29108"/>
    </cofactor>
</comment>
<keyword evidence="3" id="KW-0256">Endoplasmic reticulum</keyword>
<evidence type="ECO:0000256" key="6">
    <source>
        <dbReference type="PIRSR" id="PIRSR601382-2"/>
    </source>
</evidence>
<dbReference type="GO" id="GO:0005509">
    <property type="term" value="F:calcium ion binding"/>
    <property type="evidence" value="ECO:0007669"/>
    <property type="project" value="InterPro"/>
</dbReference>
<dbReference type="InterPro" id="IPR036026">
    <property type="entry name" value="Seven-hairpin_glycosidases"/>
</dbReference>
<organism evidence="9 10">
    <name type="scientific">Viridothelium virens</name>
    <name type="common">Speckled blister lichen</name>
    <name type="synonym">Trypethelium virens</name>
    <dbReference type="NCBI Taxonomy" id="1048519"/>
    <lineage>
        <taxon>Eukaryota</taxon>
        <taxon>Fungi</taxon>
        <taxon>Dikarya</taxon>
        <taxon>Ascomycota</taxon>
        <taxon>Pezizomycotina</taxon>
        <taxon>Dothideomycetes</taxon>
        <taxon>Dothideomycetes incertae sedis</taxon>
        <taxon>Trypetheliales</taxon>
        <taxon>Trypetheliaceae</taxon>
        <taxon>Viridothelium</taxon>
    </lineage>
</organism>
<dbReference type="PANTHER" id="PTHR45679:SF5">
    <property type="entry name" value="ER DEGRADATION-ENHANCING ALPHA-MANNOSIDASE-LIKE PROTEIN 1"/>
    <property type="match status" value="1"/>
</dbReference>
<dbReference type="SUPFAM" id="SSF48225">
    <property type="entry name" value="Seven-hairpin glycosidases"/>
    <property type="match status" value="1"/>
</dbReference>
<dbReference type="PROSITE" id="PS51257">
    <property type="entry name" value="PROKAR_LIPOPROTEIN"/>
    <property type="match status" value="1"/>
</dbReference>
<dbReference type="GO" id="GO:0044322">
    <property type="term" value="C:endoplasmic reticulum quality control compartment"/>
    <property type="evidence" value="ECO:0007669"/>
    <property type="project" value="GOC"/>
</dbReference>
<evidence type="ECO:0000256" key="1">
    <source>
        <dbReference type="ARBA" id="ARBA00004240"/>
    </source>
</evidence>
<evidence type="ECO:0000256" key="3">
    <source>
        <dbReference type="ARBA" id="ARBA00022824"/>
    </source>
</evidence>
<dbReference type="EMBL" id="ML991785">
    <property type="protein sequence ID" value="KAF2236350.1"/>
    <property type="molecule type" value="Genomic_DNA"/>
</dbReference>
<dbReference type="GO" id="GO:0005975">
    <property type="term" value="P:carbohydrate metabolic process"/>
    <property type="evidence" value="ECO:0007669"/>
    <property type="project" value="InterPro"/>
</dbReference>
<feature type="chain" id="PRO_5025622291" description="alpha-1,2-Mannosidase" evidence="8">
    <location>
        <begin position="23"/>
        <end position="1066"/>
    </location>
</feature>
<feature type="active site" evidence="5">
    <location>
        <position position="331"/>
    </location>
</feature>
<dbReference type="InterPro" id="IPR001382">
    <property type="entry name" value="Glyco_hydro_47"/>
</dbReference>
<dbReference type="GO" id="GO:1904380">
    <property type="term" value="P:endoplasmic reticulum mannose trimming"/>
    <property type="evidence" value="ECO:0007669"/>
    <property type="project" value="InterPro"/>
</dbReference>
<keyword evidence="6" id="KW-0106">Calcium</keyword>
<dbReference type="GO" id="GO:0036503">
    <property type="term" value="P:ERAD pathway"/>
    <property type="evidence" value="ECO:0007669"/>
    <property type="project" value="UniProtKB-ARBA"/>
</dbReference>
<evidence type="ECO:0000256" key="7">
    <source>
        <dbReference type="RuleBase" id="RU361193"/>
    </source>
</evidence>
<gene>
    <name evidence="9" type="ORF">EV356DRAFT_498345</name>
</gene>
<protein>
    <recommendedName>
        <fullName evidence="7">alpha-1,2-Mannosidase</fullName>
        <ecNumber evidence="7">3.2.1.-</ecNumber>
    </recommendedName>
</protein>
<evidence type="ECO:0000256" key="4">
    <source>
        <dbReference type="ARBA" id="ARBA00023180"/>
    </source>
</evidence>
<dbReference type="Pfam" id="PF01532">
    <property type="entry name" value="Glyco_hydro_47"/>
    <property type="match status" value="1"/>
</dbReference>
<dbReference type="InterPro" id="IPR044674">
    <property type="entry name" value="EDEM1/2/3"/>
</dbReference>
<keyword evidence="6" id="KW-0479">Metal-binding</keyword>
<evidence type="ECO:0000256" key="2">
    <source>
        <dbReference type="ARBA" id="ARBA00007658"/>
    </source>
</evidence>
<dbReference type="GO" id="GO:0004571">
    <property type="term" value="F:mannosyl-oligosaccharide 1,2-alpha-mannosidase activity"/>
    <property type="evidence" value="ECO:0007669"/>
    <property type="project" value="InterPro"/>
</dbReference>
<dbReference type="Proteomes" id="UP000800092">
    <property type="component" value="Unassembled WGS sequence"/>
</dbReference>
<feature type="binding site" evidence="6">
    <location>
        <position position="549"/>
    </location>
    <ligand>
        <name>Ca(2+)</name>
        <dbReference type="ChEBI" id="CHEBI:29108"/>
    </ligand>
</feature>
<proteinExistence type="inferred from homology"/>
<keyword evidence="10" id="KW-1185">Reference proteome</keyword>
<keyword evidence="8" id="KW-0732">Signal</keyword>
<reference evidence="9" key="1">
    <citation type="journal article" date="2020" name="Stud. Mycol.">
        <title>101 Dothideomycetes genomes: a test case for predicting lifestyles and emergence of pathogens.</title>
        <authorList>
            <person name="Haridas S."/>
            <person name="Albert R."/>
            <person name="Binder M."/>
            <person name="Bloem J."/>
            <person name="Labutti K."/>
            <person name="Salamov A."/>
            <person name="Andreopoulos B."/>
            <person name="Baker S."/>
            <person name="Barry K."/>
            <person name="Bills G."/>
            <person name="Bluhm B."/>
            <person name="Cannon C."/>
            <person name="Castanera R."/>
            <person name="Culley D."/>
            <person name="Daum C."/>
            <person name="Ezra D."/>
            <person name="Gonzalez J."/>
            <person name="Henrissat B."/>
            <person name="Kuo A."/>
            <person name="Liang C."/>
            <person name="Lipzen A."/>
            <person name="Lutzoni F."/>
            <person name="Magnuson J."/>
            <person name="Mondo S."/>
            <person name="Nolan M."/>
            <person name="Ohm R."/>
            <person name="Pangilinan J."/>
            <person name="Park H.-J."/>
            <person name="Ramirez L."/>
            <person name="Alfaro M."/>
            <person name="Sun H."/>
            <person name="Tritt A."/>
            <person name="Yoshinaga Y."/>
            <person name="Zwiers L.-H."/>
            <person name="Turgeon B."/>
            <person name="Goodwin S."/>
            <person name="Spatafora J."/>
            <person name="Crous P."/>
            <person name="Grigoriev I."/>
        </authorList>
    </citation>
    <scope>NUCLEOTIDE SEQUENCE</scope>
    <source>
        <strain evidence="9">Tuck. ex Michener</strain>
    </source>
</reference>
<feature type="active site" description="Proton donor" evidence="5">
    <location>
        <position position="151"/>
    </location>
</feature>
<dbReference type="InterPro" id="IPR012341">
    <property type="entry name" value="6hp_glycosidase-like_sf"/>
</dbReference>
<feature type="active site" description="Proton donor" evidence="5">
    <location>
        <position position="442"/>
    </location>
</feature>
<keyword evidence="7" id="KW-0326">Glycosidase</keyword>
<dbReference type="Gene3D" id="1.50.10.10">
    <property type="match status" value="1"/>
</dbReference>
<evidence type="ECO:0000256" key="5">
    <source>
        <dbReference type="PIRSR" id="PIRSR601382-1"/>
    </source>
</evidence>
<dbReference type="PRINTS" id="PR00747">
    <property type="entry name" value="GLYHDRLASE47"/>
</dbReference>
<evidence type="ECO:0000313" key="10">
    <source>
        <dbReference type="Proteomes" id="UP000800092"/>
    </source>
</evidence>
<comment type="subcellular location">
    <subcellularLocation>
        <location evidence="1">Endoplasmic reticulum</location>
    </subcellularLocation>
</comment>
<sequence>MYARWVDFLFVILFATAASCMSDDAIASLRQETRDIFYHGYNGYMKYAFPEDELRPLLCKPLTRNDSNPAHVELNDPLGNYSVTLIDTLSTLAILASSPSPSKDGRNRELQDFQDAIAALILLYGDGKKDRGGQGLRGRGFDVDSKVQVFETTIRGVGGLLSAHLFAIGELPIKGYDPTEQEKDGRWGIFWKNGIIYDGQLLRLALDLATRLLPAFSTPTGIPYPRVNLRRGIPFYENSPLNTDAEHGQCLVGEKGPADSTESCAAGAGSLVLEFTTLSRLTGDDRFERLAKRAFWAIWERRSRAGLIGSSIDPETGQWISPVTGIGAGIDSFFEYAFKSQILLSGISFDATNYSIDSPEAFGAAWQEVHASIKRHIYRGHSFHHPHYIQVDLHTGAMRAFWLDSLAAFYPGLLAFSGELEEAIEAHLVYSALWTRFSSLPERWSTATGNIEHGLTWWPGRPEFIESTWYIYRATKDPWYLHVAEMVMRDLKRRCWTRCGWAGLQDVRSGQQSDRMESFFLGETVKYLHLLYDEAHPLNHLDEPFVFSTEGHPLILPKSFRRKPQHTATPTKVNTTDVVAIPTIPSSVSQAVCPLPPPMLPLSISATAARQDIFHAASLVRLHLMPKIGVAESPILEFTNDHPSVSQPDLVSPTNYTYYPWTLPPELIPANATSSKLTSRNTFDLSFPTLPNMVMNAAVLQRSSEGILINSVSGLRLGMVREPTPRFPGQPVPDEFFRVYAVSNVALGRDEKVFLSESSINGFNPIDPHFSKIRDTEMLDLVLDLPINEKDLGKAVNADGTVEQSILQFASQLFTNAHSNDAKVDGSNLMSSLLRGLSDMKSLFSDSDLDSNASASASLSSSSSASASASSLPTSQSLPVIRSLLPAILPVGPGAAPLPNVPDSTGDLDLDWNSIYVTDTLCESPLPASVVRSHQVLVVKRGGCSFSDKLQNVPSFPPGASALQLVVVVSYSEQQDEPMGMRMGSGYAGGRDGRDDGFGEEGLVRPLLDKMQKTPAGMPRPHPLSMVMVGGGDETWEMLGRAKAVGVKRRYHFVSQGLKISNLFAL</sequence>
<dbReference type="OrthoDB" id="8118055at2759"/>
<dbReference type="AlphaFoldDB" id="A0A6A6HFW6"/>